<dbReference type="EMBL" id="QNRR01000002">
    <property type="protein sequence ID" value="RBP45846.1"/>
    <property type="molecule type" value="Genomic_DNA"/>
</dbReference>
<sequence>MFFRALLSLFAAWAGISVCLASDGYPEPPKNWQEAAKRAGLTDDQLSRLEKDKFLVTGVEERQSFRAYLGGNVPFFVTSDAVLNAYHVLFEESLRQQEEVQAGGLRSFCDTVWKDLGSIESRYSGDDALIAQSKRRAMFTIGVALRLFGGDIDGASPELKKSIDDEVALILKAEGRHKPALLGKPEPSFVAFEYALFRPVGFYADKGTLSRYFRAVRWLQLVPFRADFPEEHLAFHMLGTIRQHYFGGVLTTRTILFTALGGVRDHLDLDETRLVSYGREKARVDDSFFKSGLDVVRADAGQMALSPSPFSDRVREVAPGQDDLEFRALSTYRLPEDIAMYTAAAVQSPSQSSISPGLAFNAWLGVPKAEELYRQQCGPDAWAQLIAGRPTLRRDYGDADAQQEPWWKRPFQVWSSELEYRGTLRWAAEVDERAPAFMRSLAWQTKAMQTIAASWAQARHAWMLQSKPQVHVLKGTASPQGFIEPLPEFFMRLSQCAGHMGRLASDAEAVGDPVAAVVEEMRETVKSERARVAEKAGEQEISEATWVLSKQLGTYRVPMDHDKLQNPSREDVLRLADELEKLAARVQQEARPGSELWGILQEERIRTDVLWHELEVLCLRLSAMADKQLSGRTFTQDENSFISHTGRRLSRIMLYRGQALFHPHDDAPRIAFISSQPKRAMMQHVGIGRPRHLYVLYPWEGKDVLCRGIVMPYHEVEAATTLTDEAWRERFSKGGERPPIPAWLHEMVPAEAALPEAKN</sequence>
<feature type="chain" id="PRO_5016671297" evidence="1">
    <location>
        <begin position="22"/>
        <end position="759"/>
    </location>
</feature>
<feature type="signal peptide" evidence="1">
    <location>
        <begin position="1"/>
        <end position="21"/>
    </location>
</feature>
<protein>
    <submittedName>
        <fullName evidence="2">Uncharacterized protein DUF3160</fullName>
    </submittedName>
</protein>
<keyword evidence="1" id="KW-0732">Signal</keyword>
<organism evidence="2 3">
    <name type="scientific">Roseimicrobium gellanilyticum</name>
    <dbReference type="NCBI Taxonomy" id="748857"/>
    <lineage>
        <taxon>Bacteria</taxon>
        <taxon>Pseudomonadati</taxon>
        <taxon>Verrucomicrobiota</taxon>
        <taxon>Verrucomicrobiia</taxon>
        <taxon>Verrucomicrobiales</taxon>
        <taxon>Verrucomicrobiaceae</taxon>
        <taxon>Roseimicrobium</taxon>
    </lineage>
</organism>
<evidence type="ECO:0000313" key="3">
    <source>
        <dbReference type="Proteomes" id="UP000253426"/>
    </source>
</evidence>
<dbReference type="AlphaFoldDB" id="A0A366HQU7"/>
<name>A0A366HQU7_9BACT</name>
<dbReference type="Proteomes" id="UP000253426">
    <property type="component" value="Unassembled WGS sequence"/>
</dbReference>
<reference evidence="2 3" key="1">
    <citation type="submission" date="2018-06" db="EMBL/GenBank/DDBJ databases">
        <title>Genomic Encyclopedia of Type Strains, Phase IV (KMG-IV): sequencing the most valuable type-strain genomes for metagenomic binning, comparative biology and taxonomic classification.</title>
        <authorList>
            <person name="Goeker M."/>
        </authorList>
    </citation>
    <scope>NUCLEOTIDE SEQUENCE [LARGE SCALE GENOMIC DNA]</scope>
    <source>
        <strain evidence="2 3">DSM 25532</strain>
    </source>
</reference>
<evidence type="ECO:0000313" key="2">
    <source>
        <dbReference type="EMBL" id="RBP45846.1"/>
    </source>
</evidence>
<gene>
    <name evidence="2" type="ORF">DES53_102229</name>
</gene>
<evidence type="ECO:0000256" key="1">
    <source>
        <dbReference type="SAM" id="SignalP"/>
    </source>
</evidence>
<accession>A0A366HQU7</accession>
<comment type="caution">
    <text evidence="2">The sequence shown here is derived from an EMBL/GenBank/DDBJ whole genome shotgun (WGS) entry which is preliminary data.</text>
</comment>
<dbReference type="InterPro" id="IPR022601">
    <property type="entry name" value="DUF3160"/>
</dbReference>
<dbReference type="SMART" id="SM01325">
    <property type="entry name" value="DUF3160"/>
    <property type="match status" value="1"/>
</dbReference>
<dbReference type="Pfam" id="PF11369">
    <property type="entry name" value="DUF3160"/>
    <property type="match status" value="3"/>
</dbReference>
<proteinExistence type="predicted"/>
<keyword evidence="3" id="KW-1185">Reference proteome</keyword>